<sequence>MAYERRPRESLKTDPDFYSNILDIQPVFSTMPFKDPLTAEQLSAIKARQPWNSDIVALLWEISRLRSFILRANQLSGDLQRPHGILGTVFDDWIQQIHAEPCVLERDQVTRELLDMPGKPRKGMAPR</sequence>
<gene>
    <name evidence="1" type="ORF">WHX56_14265</name>
</gene>
<dbReference type="EMBL" id="CP148753">
    <property type="protein sequence ID" value="WXR76610.1"/>
    <property type="molecule type" value="Genomic_DNA"/>
</dbReference>
<name>A0ABZ2S8L4_9BURK</name>
<reference evidence="1 2" key="1">
    <citation type="submission" date="2024-03" db="EMBL/GenBank/DDBJ databases">
        <title>Reference genomes for the five species model microbial community.</title>
        <authorList>
            <person name="Padfield D."/>
        </authorList>
    </citation>
    <scope>NUCLEOTIDE SEQUENCE [LARGE SCALE GENOMIC DNA]</scope>
    <source>
        <strain evidence="1 2">AB1</strain>
    </source>
</reference>
<dbReference type="Proteomes" id="UP001456224">
    <property type="component" value="Chromosome"/>
</dbReference>
<evidence type="ECO:0000313" key="1">
    <source>
        <dbReference type="EMBL" id="WXR76610.1"/>
    </source>
</evidence>
<organism evidence="1 2">
    <name type="scientific">Achromobacter veterisilvae</name>
    <dbReference type="NCBI Taxonomy" id="2069367"/>
    <lineage>
        <taxon>Bacteria</taxon>
        <taxon>Pseudomonadati</taxon>
        <taxon>Pseudomonadota</taxon>
        <taxon>Betaproteobacteria</taxon>
        <taxon>Burkholderiales</taxon>
        <taxon>Alcaligenaceae</taxon>
        <taxon>Achromobacter</taxon>
    </lineage>
</organism>
<keyword evidence="2" id="KW-1185">Reference proteome</keyword>
<evidence type="ECO:0000313" key="2">
    <source>
        <dbReference type="Proteomes" id="UP001456224"/>
    </source>
</evidence>
<proteinExistence type="predicted"/>
<accession>A0ABZ2S8L4</accession>
<dbReference type="RefSeq" id="WP_338881593.1">
    <property type="nucleotide sequence ID" value="NZ_CP148753.1"/>
</dbReference>
<protein>
    <submittedName>
        <fullName evidence="1">Uncharacterized protein</fullName>
    </submittedName>
</protein>